<proteinExistence type="predicted"/>
<dbReference type="InterPro" id="IPR019595">
    <property type="entry name" value="DUF2470"/>
</dbReference>
<gene>
    <name evidence="2" type="ORF">SI7747_06008150</name>
</gene>
<name>A0A7I8IUT1_SPIIN</name>
<accession>A0A7I8IUT1</accession>
<evidence type="ECO:0000313" key="3">
    <source>
        <dbReference type="Proteomes" id="UP001189122"/>
    </source>
</evidence>
<reference evidence="2 3" key="1">
    <citation type="submission" date="2019-12" db="EMBL/GenBank/DDBJ databases">
        <authorList>
            <person name="Scholz U."/>
            <person name="Mascher M."/>
            <person name="Fiebig A."/>
        </authorList>
    </citation>
    <scope>NUCLEOTIDE SEQUENCE</scope>
</reference>
<organism evidence="2">
    <name type="scientific">Spirodela intermedia</name>
    <name type="common">Intermediate duckweed</name>
    <dbReference type="NCBI Taxonomy" id="51605"/>
    <lineage>
        <taxon>Eukaryota</taxon>
        <taxon>Viridiplantae</taxon>
        <taxon>Streptophyta</taxon>
        <taxon>Embryophyta</taxon>
        <taxon>Tracheophyta</taxon>
        <taxon>Spermatophyta</taxon>
        <taxon>Magnoliopsida</taxon>
        <taxon>Liliopsida</taxon>
        <taxon>Araceae</taxon>
        <taxon>Lemnoideae</taxon>
        <taxon>Spirodela</taxon>
    </lineage>
</organism>
<protein>
    <recommendedName>
        <fullName evidence="1">DUF2470 domain-containing protein</fullName>
    </recommendedName>
</protein>
<dbReference type="Gene3D" id="2.30.110.10">
    <property type="entry name" value="Electron Transport, Fmn-binding Protein, Chain A"/>
    <property type="match status" value="1"/>
</dbReference>
<evidence type="ECO:0000259" key="1">
    <source>
        <dbReference type="Pfam" id="PF10615"/>
    </source>
</evidence>
<dbReference type="SUPFAM" id="SSF50475">
    <property type="entry name" value="FMN-binding split barrel"/>
    <property type="match status" value="1"/>
</dbReference>
<dbReference type="EMBL" id="CACRZD030000006">
    <property type="protein sequence ID" value="CAA6661755.1"/>
    <property type="molecule type" value="Genomic_DNA"/>
</dbReference>
<feature type="domain" description="DUF2470" evidence="1">
    <location>
        <begin position="202"/>
        <end position="274"/>
    </location>
</feature>
<sequence>MIKGKGSQPAVLVFAERCKNILAANWQAQLYTVKADAKGSKEDIYSSKVKYIFRRGKPYFWVPEGDLHNVNTLIDERGSLSVSTPTPGALASLLKSVKKLPGRVALTGDVIPLKETKAESAIEGLKEAMALENRALNHASYSVSGVLSSASASCRSRSYNFQEIIDGTHEVELDGLESSKQDLLLPFSEKLVDGINQSEARRRALIFFCLVYLNANARDAFVLSVDRKGFDVLAKIPCAAAGDGVGAHQWREFRISFNEEVSDIEAFCNLLVEMEAATLREINSFSGLG</sequence>
<dbReference type="InterPro" id="IPR037119">
    <property type="entry name" value="Haem_oxidase_HugZ-like_sf"/>
</dbReference>
<dbReference type="InterPro" id="IPR012349">
    <property type="entry name" value="Split_barrel_FMN-bd"/>
</dbReference>
<dbReference type="EMBL" id="LR743593">
    <property type="protein sequence ID" value="CAA2622085.1"/>
    <property type="molecule type" value="Genomic_DNA"/>
</dbReference>
<dbReference type="AlphaFoldDB" id="A0A7I8IUT1"/>
<dbReference type="Proteomes" id="UP001189122">
    <property type="component" value="Unassembled WGS sequence"/>
</dbReference>
<evidence type="ECO:0000313" key="2">
    <source>
        <dbReference type="EMBL" id="CAA2622085.1"/>
    </source>
</evidence>
<dbReference type="Gene3D" id="3.20.180.10">
    <property type="entry name" value="PNP-oxidase-like"/>
    <property type="match status" value="1"/>
</dbReference>
<dbReference type="PANTHER" id="PTHR37375">
    <property type="entry name" value="EXPRESSED PROTEIN"/>
    <property type="match status" value="1"/>
</dbReference>
<dbReference type="Pfam" id="PF10615">
    <property type="entry name" value="DUF2470"/>
    <property type="match status" value="1"/>
</dbReference>
<dbReference type="PANTHER" id="PTHR37375:SF1">
    <property type="entry name" value="DUF2470 DOMAIN-CONTAINING PROTEIN"/>
    <property type="match status" value="1"/>
</dbReference>
<keyword evidence="3" id="KW-1185">Reference proteome</keyword>